<gene>
    <name evidence="2" type="ORF">Ga0080559_TMP3328</name>
</gene>
<reference evidence="2 3" key="1">
    <citation type="submission" date="2016-03" db="EMBL/GenBank/DDBJ databases">
        <title>Deep-sea bacteria in the southern Pacific.</title>
        <authorList>
            <person name="Tang K."/>
        </authorList>
    </citation>
    <scope>NUCLEOTIDE SEQUENCE [LARGE SCALE GENOMIC DNA]</scope>
    <source>
        <strain evidence="2 3">JLT2016</strain>
    </source>
</reference>
<protein>
    <submittedName>
        <fullName evidence="2">Uncharacterized protein</fullName>
    </submittedName>
</protein>
<evidence type="ECO:0000313" key="2">
    <source>
        <dbReference type="EMBL" id="APX24124.1"/>
    </source>
</evidence>
<sequence length="37" mass="3963">MARTPGRSMHPGAASLPRRVTAPSRPPGRRFFVCGPS</sequence>
<organism evidence="2 3">
    <name type="scientific">Salipiger profundus</name>
    <dbReference type="NCBI Taxonomy" id="1229727"/>
    <lineage>
        <taxon>Bacteria</taxon>
        <taxon>Pseudomonadati</taxon>
        <taxon>Pseudomonadota</taxon>
        <taxon>Alphaproteobacteria</taxon>
        <taxon>Rhodobacterales</taxon>
        <taxon>Roseobacteraceae</taxon>
        <taxon>Salipiger</taxon>
    </lineage>
</organism>
<proteinExistence type="predicted"/>
<dbReference type="STRING" id="1229727.Ga0080559_TMP3328"/>
<accession>A0A1U7D7I1</accession>
<evidence type="ECO:0000256" key="1">
    <source>
        <dbReference type="SAM" id="MobiDB-lite"/>
    </source>
</evidence>
<name>A0A1U7D7I1_9RHOB</name>
<evidence type="ECO:0000313" key="3">
    <source>
        <dbReference type="Proteomes" id="UP000186559"/>
    </source>
</evidence>
<keyword evidence="3" id="KW-1185">Reference proteome</keyword>
<dbReference type="AlphaFoldDB" id="A0A1U7D7I1"/>
<dbReference type="Proteomes" id="UP000186559">
    <property type="component" value="Chromosome"/>
</dbReference>
<dbReference type="EMBL" id="CP014796">
    <property type="protein sequence ID" value="APX24124.1"/>
    <property type="molecule type" value="Genomic_DNA"/>
</dbReference>
<dbReference type="KEGG" id="tpro:Ga0080559_TMP3328"/>
<feature type="region of interest" description="Disordered" evidence="1">
    <location>
        <begin position="1"/>
        <end position="37"/>
    </location>
</feature>